<proteinExistence type="predicted"/>
<name>A0ACB6ZWL0_THEGA</name>
<protein>
    <submittedName>
        <fullName evidence="1">Uncharacterized protein</fullName>
    </submittedName>
</protein>
<sequence length="154" mass="16998">MGACCDGASRRSGIARPFHCFLIGVYPETSVQEDGAGWQDRDYTNNVKFSHLSILAPGLLTLRPRAIYRTTRGHRHSPCHPFPAVSRPRGLPFHLQIPDPGTTTSATTRRPEAPASRTTSVSELGDLICSQRIIDTETQPPKVTTRQRKPVLDP</sequence>
<accession>A0ACB6ZWL0</accession>
<dbReference type="Proteomes" id="UP000886501">
    <property type="component" value="Unassembled WGS sequence"/>
</dbReference>
<keyword evidence="2" id="KW-1185">Reference proteome</keyword>
<comment type="caution">
    <text evidence="1">The sequence shown here is derived from an EMBL/GenBank/DDBJ whole genome shotgun (WGS) entry which is preliminary data.</text>
</comment>
<evidence type="ECO:0000313" key="1">
    <source>
        <dbReference type="EMBL" id="KAF9653982.1"/>
    </source>
</evidence>
<evidence type="ECO:0000313" key="2">
    <source>
        <dbReference type="Proteomes" id="UP000886501"/>
    </source>
</evidence>
<organism evidence="1 2">
    <name type="scientific">Thelephora ganbajun</name>
    <name type="common">Ganba fungus</name>
    <dbReference type="NCBI Taxonomy" id="370292"/>
    <lineage>
        <taxon>Eukaryota</taxon>
        <taxon>Fungi</taxon>
        <taxon>Dikarya</taxon>
        <taxon>Basidiomycota</taxon>
        <taxon>Agaricomycotina</taxon>
        <taxon>Agaricomycetes</taxon>
        <taxon>Thelephorales</taxon>
        <taxon>Thelephoraceae</taxon>
        <taxon>Thelephora</taxon>
    </lineage>
</organism>
<gene>
    <name evidence="1" type="ORF">BDM02DRAFT_3125400</name>
</gene>
<dbReference type="EMBL" id="MU117962">
    <property type="protein sequence ID" value="KAF9653982.1"/>
    <property type="molecule type" value="Genomic_DNA"/>
</dbReference>
<reference evidence="1" key="2">
    <citation type="journal article" date="2020" name="Nat. Commun.">
        <title>Large-scale genome sequencing of mycorrhizal fungi provides insights into the early evolution of symbiotic traits.</title>
        <authorList>
            <person name="Miyauchi S."/>
            <person name="Kiss E."/>
            <person name="Kuo A."/>
            <person name="Drula E."/>
            <person name="Kohler A."/>
            <person name="Sanchez-Garcia M."/>
            <person name="Morin E."/>
            <person name="Andreopoulos B."/>
            <person name="Barry K.W."/>
            <person name="Bonito G."/>
            <person name="Buee M."/>
            <person name="Carver A."/>
            <person name="Chen C."/>
            <person name="Cichocki N."/>
            <person name="Clum A."/>
            <person name="Culley D."/>
            <person name="Crous P.W."/>
            <person name="Fauchery L."/>
            <person name="Girlanda M."/>
            <person name="Hayes R.D."/>
            <person name="Keri Z."/>
            <person name="LaButti K."/>
            <person name="Lipzen A."/>
            <person name="Lombard V."/>
            <person name="Magnuson J."/>
            <person name="Maillard F."/>
            <person name="Murat C."/>
            <person name="Nolan M."/>
            <person name="Ohm R.A."/>
            <person name="Pangilinan J."/>
            <person name="Pereira M.F."/>
            <person name="Perotto S."/>
            <person name="Peter M."/>
            <person name="Pfister S."/>
            <person name="Riley R."/>
            <person name="Sitrit Y."/>
            <person name="Stielow J.B."/>
            <person name="Szollosi G."/>
            <person name="Zifcakova L."/>
            <person name="Stursova M."/>
            <person name="Spatafora J.W."/>
            <person name="Tedersoo L."/>
            <person name="Vaario L.M."/>
            <person name="Yamada A."/>
            <person name="Yan M."/>
            <person name="Wang P."/>
            <person name="Xu J."/>
            <person name="Bruns T."/>
            <person name="Baldrian P."/>
            <person name="Vilgalys R."/>
            <person name="Dunand C."/>
            <person name="Henrissat B."/>
            <person name="Grigoriev I.V."/>
            <person name="Hibbett D."/>
            <person name="Nagy L.G."/>
            <person name="Martin F.M."/>
        </authorList>
    </citation>
    <scope>NUCLEOTIDE SEQUENCE</scope>
    <source>
        <strain evidence="1">P2</strain>
    </source>
</reference>
<reference evidence="1" key="1">
    <citation type="submission" date="2019-10" db="EMBL/GenBank/DDBJ databases">
        <authorList>
            <consortium name="DOE Joint Genome Institute"/>
            <person name="Kuo A."/>
            <person name="Miyauchi S."/>
            <person name="Kiss E."/>
            <person name="Drula E."/>
            <person name="Kohler A."/>
            <person name="Sanchez-Garcia M."/>
            <person name="Andreopoulos B."/>
            <person name="Barry K.W."/>
            <person name="Bonito G."/>
            <person name="Buee M."/>
            <person name="Carver A."/>
            <person name="Chen C."/>
            <person name="Cichocki N."/>
            <person name="Clum A."/>
            <person name="Culley D."/>
            <person name="Crous P.W."/>
            <person name="Fauchery L."/>
            <person name="Girlanda M."/>
            <person name="Hayes R."/>
            <person name="Keri Z."/>
            <person name="Labutti K."/>
            <person name="Lipzen A."/>
            <person name="Lombard V."/>
            <person name="Magnuson J."/>
            <person name="Maillard F."/>
            <person name="Morin E."/>
            <person name="Murat C."/>
            <person name="Nolan M."/>
            <person name="Ohm R."/>
            <person name="Pangilinan J."/>
            <person name="Pereira M."/>
            <person name="Perotto S."/>
            <person name="Peter M."/>
            <person name="Riley R."/>
            <person name="Sitrit Y."/>
            <person name="Stielow B."/>
            <person name="Szollosi G."/>
            <person name="Zifcakova L."/>
            <person name="Stursova M."/>
            <person name="Spatafora J.W."/>
            <person name="Tedersoo L."/>
            <person name="Vaario L.-M."/>
            <person name="Yamada A."/>
            <person name="Yan M."/>
            <person name="Wang P."/>
            <person name="Xu J."/>
            <person name="Bruns T."/>
            <person name="Baldrian P."/>
            <person name="Vilgalys R."/>
            <person name="Henrissat B."/>
            <person name="Grigoriev I.V."/>
            <person name="Hibbett D."/>
            <person name="Nagy L.G."/>
            <person name="Martin F.M."/>
        </authorList>
    </citation>
    <scope>NUCLEOTIDE SEQUENCE</scope>
    <source>
        <strain evidence="1">P2</strain>
    </source>
</reference>